<reference evidence="2 3" key="1">
    <citation type="submission" date="2019-02" db="EMBL/GenBank/DDBJ databases">
        <title>The draft genome of Acinetobacter halotolerans strain JCM 31009.</title>
        <authorList>
            <person name="Qin J."/>
            <person name="Feng Y."/>
            <person name="Nemec A."/>
            <person name="Zong Z."/>
        </authorList>
    </citation>
    <scope>NUCLEOTIDE SEQUENCE [LARGE SCALE GENOMIC DNA]</scope>
    <source>
        <strain evidence="2 3">JCM 31009</strain>
    </source>
</reference>
<comment type="caution">
    <text evidence="2">The sequence shown here is derived from an EMBL/GenBank/DDBJ whole genome shotgun (WGS) entry which is preliminary data.</text>
</comment>
<accession>A0A4Q6XBR1</accession>
<dbReference type="RefSeq" id="WP_130161333.1">
    <property type="nucleotide sequence ID" value="NZ_SGIM01000003.1"/>
</dbReference>
<keyword evidence="1" id="KW-0732">Signal</keyword>
<dbReference type="Proteomes" id="UP000292110">
    <property type="component" value="Unassembled WGS sequence"/>
</dbReference>
<feature type="chain" id="PRO_5020662048" description="Lipoprotein" evidence="1">
    <location>
        <begin position="20"/>
        <end position="207"/>
    </location>
</feature>
<keyword evidence="3" id="KW-1185">Reference proteome</keyword>
<dbReference type="AlphaFoldDB" id="A0A4Q6XBR1"/>
<evidence type="ECO:0000313" key="3">
    <source>
        <dbReference type="Proteomes" id="UP000292110"/>
    </source>
</evidence>
<evidence type="ECO:0008006" key="4">
    <source>
        <dbReference type="Google" id="ProtNLM"/>
    </source>
</evidence>
<dbReference type="EMBL" id="SGIM01000003">
    <property type="protein sequence ID" value="RZF54434.1"/>
    <property type="molecule type" value="Genomic_DNA"/>
</dbReference>
<name>A0A4Q6XBR1_9GAMM</name>
<evidence type="ECO:0000313" key="2">
    <source>
        <dbReference type="EMBL" id="RZF54434.1"/>
    </source>
</evidence>
<protein>
    <recommendedName>
        <fullName evidence="4">Lipoprotein</fullName>
    </recommendedName>
</protein>
<evidence type="ECO:0000256" key="1">
    <source>
        <dbReference type="SAM" id="SignalP"/>
    </source>
</evidence>
<sequence length="207" mass="23753">MNKLFLMTTLSLSSIHLTACIGCYNPTGCTTDTSPYYITKTTTHIRGITVPPQTKLKYKSLNFSQKDQQKKPLKERDLTNIELPTNTAIVWGGMPSSKFIQFLNSEMKGFTVYRAQGFSQNSSSEFIKLWQSCDSDLSITLKDSNNWTFDPSNMEIRGCGVNIQKRSQYNTHWPNQDKADKFLEKINNALQKLPKQQEYPVIYIQEK</sequence>
<feature type="signal peptide" evidence="1">
    <location>
        <begin position="1"/>
        <end position="19"/>
    </location>
</feature>
<organism evidence="2 3">
    <name type="scientific">Acinetobacter halotolerans</name>
    <dbReference type="NCBI Taxonomy" id="1752076"/>
    <lineage>
        <taxon>Bacteria</taxon>
        <taxon>Pseudomonadati</taxon>
        <taxon>Pseudomonadota</taxon>
        <taxon>Gammaproteobacteria</taxon>
        <taxon>Moraxellales</taxon>
        <taxon>Moraxellaceae</taxon>
        <taxon>Acinetobacter</taxon>
    </lineage>
</organism>
<gene>
    <name evidence="2" type="ORF">EXE30_04210</name>
</gene>
<proteinExistence type="predicted"/>